<evidence type="ECO:0000313" key="2">
    <source>
        <dbReference type="Proteomes" id="UP000092713"/>
    </source>
</evidence>
<accession>A0A1A7C1V8</accession>
<sequence length="454" mass="49492">MWMWLAEKYYFQKAIIKMYNCQLEVMAVQYCDGVATLWVLINTEMMKKIIALFLAAGLLSALPLQAQDINNLTPEQQKQLLTLLLKQQQGGLQLPPAALPAAANNGLPQRTEASLAAEFNQFPTLTQGVQFERFRDGFAINGQRYIDAEGKITAYAVDAQSGDFTYLAETHPGEYVLKAGRAMTQSEPVTIATAQKQGMIWQVTAVTGKKFNGYRLIPSSRGFVIARDNTGFRYIPGSGSTNIVAPEEFSIAALQNGDIANTGYILLERTPTSNGTQPGNSLGALFSAVQSLGSVVGVGRKEDYALLNMQNSRMVPVNISLESKQVQVMSACKQKNFLIAKCAQMESFESAFEPNGTRNMSHYFWRINWFNVPGRPVLVSQEGGLGKVTATDLNSGKKVVLFERALGIASFAATQDAHGKINVTAQMGFSSESRQDVVALLDSLPNVAETAAVN</sequence>
<dbReference type="EMBL" id="LOCQ01000051">
    <property type="protein sequence ID" value="OBV39921.1"/>
    <property type="molecule type" value="Genomic_DNA"/>
</dbReference>
<gene>
    <name evidence="1" type="ORF">ASR47_1012145</name>
</gene>
<reference evidence="1 2" key="1">
    <citation type="submission" date="2016-04" db="EMBL/GenBank/DDBJ databases">
        <title>Draft genome sequence of Janthinobacterium psychrotolerans sp. nov., isolated from freshwater sediments in Denmark.</title>
        <authorList>
            <person name="Gong X."/>
            <person name="Skrivergaard S."/>
            <person name="Korsgaard B.S."/>
            <person name="Schreiber L."/>
            <person name="Marshall I.P."/>
            <person name="Finster K."/>
            <person name="Schramm A."/>
        </authorList>
    </citation>
    <scope>NUCLEOTIDE SEQUENCE [LARGE SCALE GENOMIC DNA]</scope>
    <source>
        <strain evidence="1 2">S3-2</strain>
    </source>
</reference>
<comment type="caution">
    <text evidence="1">The sequence shown here is derived from an EMBL/GenBank/DDBJ whole genome shotgun (WGS) entry which is preliminary data.</text>
</comment>
<organism evidence="1 2">
    <name type="scientific">Janthinobacterium psychrotolerans</name>
    <dbReference type="NCBI Taxonomy" id="1747903"/>
    <lineage>
        <taxon>Bacteria</taxon>
        <taxon>Pseudomonadati</taxon>
        <taxon>Pseudomonadota</taxon>
        <taxon>Betaproteobacteria</taxon>
        <taxon>Burkholderiales</taxon>
        <taxon>Oxalobacteraceae</taxon>
        <taxon>Janthinobacterium</taxon>
    </lineage>
</organism>
<protein>
    <submittedName>
        <fullName evidence="1">Uncharacterized protein</fullName>
    </submittedName>
</protein>
<keyword evidence="2" id="KW-1185">Reference proteome</keyword>
<dbReference type="STRING" id="1747903.ASR47_1012145"/>
<proteinExistence type="predicted"/>
<evidence type="ECO:0000313" key="1">
    <source>
        <dbReference type="EMBL" id="OBV39921.1"/>
    </source>
</evidence>
<dbReference type="Proteomes" id="UP000092713">
    <property type="component" value="Unassembled WGS sequence"/>
</dbReference>
<name>A0A1A7C1V8_9BURK</name>
<dbReference type="AlphaFoldDB" id="A0A1A7C1V8"/>